<organism evidence="1 2">
    <name type="scientific">Spirosoma foliorum</name>
    <dbReference type="NCBI Taxonomy" id="2710596"/>
    <lineage>
        <taxon>Bacteria</taxon>
        <taxon>Pseudomonadati</taxon>
        <taxon>Bacteroidota</taxon>
        <taxon>Cytophagia</taxon>
        <taxon>Cytophagales</taxon>
        <taxon>Cytophagaceae</taxon>
        <taxon>Spirosoma</taxon>
    </lineage>
</organism>
<accession>A0A7G5H4M6</accession>
<dbReference type="RefSeq" id="WP_182463440.1">
    <property type="nucleotide sequence ID" value="NZ_CP059732.1"/>
</dbReference>
<proteinExistence type="predicted"/>
<evidence type="ECO:0000313" key="1">
    <source>
        <dbReference type="EMBL" id="QMW06068.1"/>
    </source>
</evidence>
<gene>
    <name evidence="1" type="ORF">H3H32_14805</name>
</gene>
<keyword evidence="2" id="KW-1185">Reference proteome</keyword>
<reference evidence="1 2" key="1">
    <citation type="submission" date="2020-07" db="EMBL/GenBank/DDBJ databases">
        <title>Spirosoma foliorum sp. nov., isolated from the leaves on the Nejang mountain Korea, Republic of.</title>
        <authorList>
            <person name="Ho H."/>
            <person name="Lee Y.-J."/>
            <person name="Nurcahyanto D.-A."/>
            <person name="Kim S.-G."/>
        </authorList>
    </citation>
    <scope>NUCLEOTIDE SEQUENCE [LARGE SCALE GENOMIC DNA]</scope>
    <source>
        <strain evidence="1 2">PL0136</strain>
    </source>
</reference>
<dbReference type="AlphaFoldDB" id="A0A7G5H4M6"/>
<protein>
    <submittedName>
        <fullName evidence="1">DUF4258 domain-containing protein</fullName>
    </submittedName>
</protein>
<dbReference type="EMBL" id="CP059732">
    <property type="protein sequence ID" value="QMW06068.1"/>
    <property type="molecule type" value="Genomic_DNA"/>
</dbReference>
<dbReference type="KEGG" id="sfol:H3H32_14805"/>
<dbReference type="Pfam" id="PF14076">
    <property type="entry name" value="DUF4258"/>
    <property type="match status" value="1"/>
</dbReference>
<name>A0A7G5H4M6_9BACT</name>
<dbReference type="InterPro" id="IPR025354">
    <property type="entry name" value="DUF4258"/>
</dbReference>
<dbReference type="Proteomes" id="UP000515369">
    <property type="component" value="Chromosome"/>
</dbReference>
<sequence>MIENIRDKVHDELFEISNHALTRSTQRYILLDEIVEAILAGEIIEDYPDDRYGPSCLIAGYTKKQRPLHIQCSYPSRPLLKIITVYEPTLDKWEANLKVRKR</sequence>
<evidence type="ECO:0000313" key="2">
    <source>
        <dbReference type="Proteomes" id="UP000515369"/>
    </source>
</evidence>